<accession>A0A6J6QQ99</accession>
<name>A0A6J6QQ99_9ZZZZ</name>
<gene>
    <name evidence="2" type="ORF">UFOPK2593_01300</name>
</gene>
<dbReference type="InterPro" id="IPR017517">
    <property type="entry name" value="Maleyloyr_isom"/>
</dbReference>
<reference evidence="2" key="1">
    <citation type="submission" date="2020-05" db="EMBL/GenBank/DDBJ databases">
        <authorList>
            <person name="Chiriac C."/>
            <person name="Salcher M."/>
            <person name="Ghai R."/>
            <person name="Kavagutti S V."/>
        </authorList>
    </citation>
    <scope>NUCLEOTIDE SEQUENCE</scope>
</reference>
<evidence type="ECO:0000313" key="2">
    <source>
        <dbReference type="EMBL" id="CAB4713587.1"/>
    </source>
</evidence>
<feature type="domain" description="Mycothiol-dependent maleylpyruvate isomerase metal-binding" evidence="1">
    <location>
        <begin position="20"/>
        <end position="158"/>
    </location>
</feature>
<dbReference type="InterPro" id="IPR034660">
    <property type="entry name" value="DinB/YfiT-like"/>
</dbReference>
<proteinExistence type="predicted"/>
<dbReference type="SUPFAM" id="SSF109854">
    <property type="entry name" value="DinB/YfiT-like putative metalloenzymes"/>
    <property type="match status" value="1"/>
</dbReference>
<dbReference type="NCBIfam" id="TIGR03083">
    <property type="entry name" value="maleylpyruvate isomerase family mycothiol-dependent enzyme"/>
    <property type="match status" value="1"/>
</dbReference>
<dbReference type="EMBL" id="CAEZXW010000110">
    <property type="protein sequence ID" value="CAB4713587.1"/>
    <property type="molecule type" value="Genomic_DNA"/>
</dbReference>
<dbReference type="InterPro" id="IPR024344">
    <property type="entry name" value="MDMPI_metal-binding"/>
</dbReference>
<dbReference type="Gene3D" id="1.20.120.450">
    <property type="entry name" value="dinb family like domain"/>
    <property type="match status" value="1"/>
</dbReference>
<dbReference type="GO" id="GO:0046872">
    <property type="term" value="F:metal ion binding"/>
    <property type="evidence" value="ECO:0007669"/>
    <property type="project" value="InterPro"/>
</dbReference>
<sequence>MSSQLAIHPEMERLRLAWLESVEAISTLGATLSDEEWEAPTPCPGWSRKDLISHIVGLESRVLGGEIPDPKTVDVAKPWVKNPAASFMEIDVEVRRARRGQIVFGEFIDITHLRDEAWRLDSREPETLIHFDPFGEISLGLLLARRVMDIWTHNQDLRTSLGIPGDELGLGAKHSWMLLGAGLPMVFGKRGGAKPGESLSLEVRDCFTSLIEVNGDGKAAFVKELAIPTTSISLSAHEWYLLTAGREGREKATPIMSGDTELAQRVLTNFSVTP</sequence>
<protein>
    <submittedName>
        <fullName evidence="2">Unannotated protein</fullName>
    </submittedName>
</protein>
<evidence type="ECO:0000259" key="1">
    <source>
        <dbReference type="Pfam" id="PF11716"/>
    </source>
</evidence>
<organism evidence="2">
    <name type="scientific">freshwater metagenome</name>
    <dbReference type="NCBI Taxonomy" id="449393"/>
    <lineage>
        <taxon>unclassified sequences</taxon>
        <taxon>metagenomes</taxon>
        <taxon>ecological metagenomes</taxon>
    </lineage>
</organism>
<dbReference type="AlphaFoldDB" id="A0A6J6QQ99"/>
<dbReference type="Pfam" id="PF11716">
    <property type="entry name" value="MDMPI_N"/>
    <property type="match status" value="1"/>
</dbReference>